<dbReference type="Proteomes" id="UP001153148">
    <property type="component" value="Unassembled WGS sequence"/>
</dbReference>
<dbReference type="Gene3D" id="3.90.1200.10">
    <property type="match status" value="1"/>
</dbReference>
<evidence type="ECO:0000313" key="2">
    <source>
        <dbReference type="EMBL" id="CAG2064627.1"/>
    </source>
</evidence>
<dbReference type="PANTHER" id="PTHR11012:SF55">
    <property type="entry name" value="BHLH DOMAIN-CONTAINING PROTEIN"/>
    <property type="match status" value="1"/>
</dbReference>
<gene>
    <name evidence="2" type="ORF">TPAB3V08_LOCUS11572</name>
</gene>
<dbReference type="Pfam" id="PF02958">
    <property type="entry name" value="EcKL"/>
    <property type="match status" value="1"/>
</dbReference>
<protein>
    <recommendedName>
        <fullName evidence="1">CHK kinase-like domain-containing protein</fullName>
    </recommendedName>
</protein>
<accession>A0ABN7P9X1</accession>
<dbReference type="PANTHER" id="PTHR11012">
    <property type="entry name" value="PROTEIN KINASE-LIKE DOMAIN-CONTAINING"/>
    <property type="match status" value="1"/>
</dbReference>
<dbReference type="SMART" id="SM00587">
    <property type="entry name" value="CHK"/>
    <property type="match status" value="1"/>
</dbReference>
<dbReference type="InterPro" id="IPR011009">
    <property type="entry name" value="Kinase-like_dom_sf"/>
</dbReference>
<evidence type="ECO:0000259" key="1">
    <source>
        <dbReference type="SMART" id="SM00587"/>
    </source>
</evidence>
<dbReference type="EMBL" id="CAJPIN010035667">
    <property type="protein sequence ID" value="CAG2064627.1"/>
    <property type="molecule type" value="Genomic_DNA"/>
</dbReference>
<organism evidence="2 3">
    <name type="scientific">Timema podura</name>
    <name type="common">Walking stick</name>
    <dbReference type="NCBI Taxonomy" id="61482"/>
    <lineage>
        <taxon>Eukaryota</taxon>
        <taxon>Metazoa</taxon>
        <taxon>Ecdysozoa</taxon>
        <taxon>Arthropoda</taxon>
        <taxon>Hexapoda</taxon>
        <taxon>Insecta</taxon>
        <taxon>Pterygota</taxon>
        <taxon>Neoptera</taxon>
        <taxon>Polyneoptera</taxon>
        <taxon>Phasmatodea</taxon>
        <taxon>Timematodea</taxon>
        <taxon>Timematoidea</taxon>
        <taxon>Timematidae</taxon>
        <taxon>Timema</taxon>
    </lineage>
</organism>
<comment type="caution">
    <text evidence="2">The sequence shown here is derived from an EMBL/GenBank/DDBJ whole genome shotgun (WGS) entry which is preliminary data.</text>
</comment>
<feature type="non-terminal residue" evidence="2">
    <location>
        <position position="389"/>
    </location>
</feature>
<reference evidence="2" key="1">
    <citation type="submission" date="2021-03" db="EMBL/GenBank/DDBJ databases">
        <authorList>
            <person name="Tran Van P."/>
        </authorList>
    </citation>
    <scope>NUCLEOTIDE SEQUENCE</scope>
</reference>
<dbReference type="SUPFAM" id="SSF56112">
    <property type="entry name" value="Protein kinase-like (PK-like)"/>
    <property type="match status" value="1"/>
</dbReference>
<keyword evidence="3" id="KW-1185">Reference proteome</keyword>
<name>A0ABN7P9X1_TIMPD</name>
<dbReference type="InterPro" id="IPR015897">
    <property type="entry name" value="CHK_kinase-like"/>
</dbReference>
<sequence>MTEEYLTRLLGRKDLEDVLRTKLGNLRVETYRTSPLTAPGDNLGSIIVAVDVDLNHPVRHFRGRAGDRGLSLGRVNWGLLPLSPFLRVAFDCSVTVRKEIYLYTLVAPEYVRLQEERGVPLDKRLALFPELYGARATLREDVGQPVDDGALLILENLKVRGFEVRPRLQGLDLNHAELALRNLSGFHALGIALRSHKPLVFKNTVVKAAAPFRLGPSELEHSLGDADKIVDTLQGQPLIAPHLDKVRDLLRKTVESNFSGGGRQEPRQPFATLIHNDFWCANMMFSYGADGDKDAPTGFKILDFQITRYDSPAKDLLFFLFTSLSEGLREEHFDRLIRYYHENLVGYLTLLGCDADRFSFKRFLEDVDTAASSHFLQTLYLLGVIYAEK</sequence>
<evidence type="ECO:0000313" key="3">
    <source>
        <dbReference type="Proteomes" id="UP001153148"/>
    </source>
</evidence>
<feature type="domain" description="CHK kinase-like" evidence="1">
    <location>
        <begin position="152"/>
        <end position="350"/>
    </location>
</feature>
<proteinExistence type="predicted"/>
<dbReference type="InterPro" id="IPR004119">
    <property type="entry name" value="EcKL"/>
</dbReference>